<dbReference type="GO" id="GO:0046872">
    <property type="term" value="F:metal ion binding"/>
    <property type="evidence" value="ECO:0007669"/>
    <property type="project" value="UniProtKB-KW"/>
</dbReference>
<reference evidence="25" key="1">
    <citation type="submission" date="2011-04" db="EMBL/GenBank/DDBJ databases">
        <title>The complete genome of Treponema brennaborense DSM 12168.</title>
        <authorList>
            <person name="Lucas S."/>
            <person name="Han J."/>
            <person name="Lapidus A."/>
            <person name="Bruce D."/>
            <person name="Goodwin L."/>
            <person name="Pitluck S."/>
            <person name="Peters L."/>
            <person name="Kyrpides N."/>
            <person name="Mavromatis K."/>
            <person name="Ivanova N."/>
            <person name="Mikhailova N."/>
            <person name="Pagani I."/>
            <person name="Teshima H."/>
            <person name="Detter J.C."/>
            <person name="Tapia R."/>
            <person name="Han C."/>
            <person name="Land M."/>
            <person name="Hauser L."/>
            <person name="Markowitz V."/>
            <person name="Cheng J.-F."/>
            <person name="Hugenholtz P."/>
            <person name="Woyke T."/>
            <person name="Wu D."/>
            <person name="Gronow S."/>
            <person name="Wellnitz S."/>
            <person name="Brambilla E."/>
            <person name="Klenk H.-P."/>
            <person name="Eisen J.A."/>
        </authorList>
    </citation>
    <scope>NUCLEOTIDE SEQUENCE [LARGE SCALE GENOMIC DNA]</scope>
    <source>
        <strain evidence="25">DSM 12168 / CIP 105900 / DD5/3</strain>
    </source>
</reference>
<dbReference type="PROSITE" id="PS51337">
    <property type="entry name" value="B12_BINDING_NTER"/>
    <property type="match status" value="1"/>
</dbReference>
<dbReference type="GO" id="GO:0031419">
    <property type="term" value="F:cobalamin binding"/>
    <property type="evidence" value="ECO:0007669"/>
    <property type="project" value="UniProtKB-KW"/>
</dbReference>
<evidence type="ECO:0000256" key="18">
    <source>
        <dbReference type="ARBA" id="ARBA00031040"/>
    </source>
</evidence>
<feature type="domain" description="B12-binding N-terminal" evidence="23">
    <location>
        <begin position="647"/>
        <end position="740"/>
    </location>
</feature>
<feature type="binding site" evidence="19">
    <location>
        <position position="309"/>
    </location>
    <ligand>
        <name>Zn(2+)</name>
        <dbReference type="ChEBI" id="CHEBI:29105"/>
    </ligand>
</feature>
<dbReference type="SMART" id="SM01018">
    <property type="entry name" value="B12-binding_2"/>
    <property type="match status" value="1"/>
</dbReference>
<dbReference type="PANTHER" id="PTHR45833">
    <property type="entry name" value="METHIONINE SYNTHASE"/>
    <property type="match status" value="1"/>
</dbReference>
<feature type="domain" description="Pterin-binding" evidence="21">
    <location>
        <begin position="352"/>
        <end position="596"/>
    </location>
</feature>
<dbReference type="SUPFAM" id="SSF47644">
    <property type="entry name" value="Methionine synthase domain"/>
    <property type="match status" value="1"/>
</dbReference>
<sequence>MKRTDIRNLLGKQVLFFDGGTGSVLQAQGLKPGELPETWNLSEREKIVALHYGYYRAGCNIVKTNTFGANRLKFSAPGELESVVLAALENAAEARRRIENEPIPEAELETLRAASLAPASVNPAELPHFIALDVGPAGKLLEPLGDLPFSGAVELFSDTIRAALSSARREAVDLILIETMNDCYEAKAAVVAAKETCAALNVRLPIIVTTVYDESAKLLTGADPETMTAVLEGLGVDAFGMNCSLGPHQMQPILDRLSAAASIPLAVNPNAGLPRSENGRTVYDVTPAEFARVTAGFVDRGAALVGGCCGTTSEHICRLVNACAGKPCPVRRDTGVTLISSYTKTVAFGKKPILVGERINPTGKKRFKQALREHDIQYIIREGLAQEEKGAHVLDVNVGLPEIDETELLVTVVTELQSVTDLPLQLDTSDPAAMEAALRVYNGKALVNSVNGKREVMDAVFPLVKKYGGAVVALMLDEDGIPETAEGRLRIVRKIYAAAAEYGIARKDIVIDPLAMAVSSDPGAAAVTLETLRAVRDEFGGRSILGVSNVSFGLPQRELITASFFTMAMQNGLSAAIMNPNSAEMMKAYACFCALSGYDPHCSDYIAFAESYGAAPPPLSAGGAQSAAAVHRVPATAAAQSAPATAAGSGSVQSAPPQTLEYAVIRGLKEDAAARTRTLLGTTEALDIINNHLIPALDVVGKGFEAKKVYLPQLLMSAEAAKAAFSVIKETLAAAGKTDESKGTVVLATVKGDIHDIGKNIVKVLLENYGFTVVDLGKDVSPERIAEICAEKRVRLAGLSALMTTTVPAMEATITLLRARAPWCKVCVGGAVLTPEYADMIGADFYGKDALETVKYAQSVFS</sequence>
<dbReference type="STRING" id="906968.Trebr_2466"/>
<evidence type="ECO:0000256" key="14">
    <source>
        <dbReference type="ARBA" id="ARBA00022833"/>
    </source>
</evidence>
<keyword evidence="12" id="KW-0949">S-adenosyl-L-methionine</keyword>
<evidence type="ECO:0000256" key="1">
    <source>
        <dbReference type="ARBA" id="ARBA00001700"/>
    </source>
</evidence>
<comment type="function">
    <text evidence="17">Catalyzes the transfer of a methyl group from methyl-cobalamin to homocysteine, yielding enzyme-bound cob(I)alamin and methionine. Subsequently, remethylates the cofactor using methyltetrahydrofolate.</text>
</comment>
<dbReference type="PROSITE" id="PS50970">
    <property type="entry name" value="HCY"/>
    <property type="match status" value="1"/>
</dbReference>
<keyword evidence="14 19" id="KW-0862">Zinc</keyword>
<comment type="cofactor">
    <cofactor evidence="2 19">
        <name>Zn(2+)</name>
        <dbReference type="ChEBI" id="CHEBI:29105"/>
    </cofactor>
</comment>
<evidence type="ECO:0000256" key="9">
    <source>
        <dbReference type="ARBA" id="ARBA00022605"/>
    </source>
</evidence>
<evidence type="ECO:0000256" key="15">
    <source>
        <dbReference type="ARBA" id="ARBA00023167"/>
    </source>
</evidence>
<keyword evidence="15" id="KW-0486">Methionine biosynthesis</keyword>
<dbReference type="OrthoDB" id="9803687at2"/>
<evidence type="ECO:0000256" key="8">
    <source>
        <dbReference type="ARBA" id="ARBA00022603"/>
    </source>
</evidence>
<evidence type="ECO:0000313" key="25">
    <source>
        <dbReference type="Proteomes" id="UP000006546"/>
    </source>
</evidence>
<keyword evidence="10" id="KW-0846">Cobalamin</keyword>
<proteinExistence type="inferred from homology"/>
<dbReference type="InterPro" id="IPR036594">
    <property type="entry name" value="Meth_synthase_dom"/>
</dbReference>
<dbReference type="Gene3D" id="3.20.20.20">
    <property type="entry name" value="Dihydropteroate synthase-like"/>
    <property type="match status" value="1"/>
</dbReference>
<dbReference type="KEGG" id="tbe:Trebr_2466"/>
<keyword evidence="9" id="KW-0028">Amino-acid biosynthesis</keyword>
<evidence type="ECO:0000256" key="3">
    <source>
        <dbReference type="ARBA" id="ARBA00001956"/>
    </source>
</evidence>
<dbReference type="InterPro" id="IPR011005">
    <property type="entry name" value="Dihydropteroate_synth-like_sf"/>
</dbReference>
<comment type="similarity">
    <text evidence="5">Belongs to the vitamin-B12 dependent methionine synthase family.</text>
</comment>
<evidence type="ECO:0000256" key="12">
    <source>
        <dbReference type="ARBA" id="ARBA00022691"/>
    </source>
</evidence>
<dbReference type="GO" id="GO:0032259">
    <property type="term" value="P:methylation"/>
    <property type="evidence" value="ECO:0007669"/>
    <property type="project" value="UniProtKB-KW"/>
</dbReference>
<dbReference type="PROSITE" id="PS50972">
    <property type="entry name" value="PTERIN_BINDING"/>
    <property type="match status" value="1"/>
</dbReference>
<dbReference type="HOGENOM" id="CLU_004914_0_2_12"/>
<feature type="domain" description="B12-binding" evidence="22">
    <location>
        <begin position="742"/>
        <end position="862"/>
    </location>
</feature>
<evidence type="ECO:0000259" key="20">
    <source>
        <dbReference type="PROSITE" id="PS50970"/>
    </source>
</evidence>
<dbReference type="PANTHER" id="PTHR45833:SF1">
    <property type="entry name" value="METHIONINE SYNTHASE"/>
    <property type="match status" value="1"/>
</dbReference>
<dbReference type="UniPathway" id="UPA00051">
    <property type="reaction ID" value="UER00081"/>
</dbReference>
<protein>
    <recommendedName>
        <fullName evidence="7">Methionine synthase</fullName>
        <ecNumber evidence="6">2.1.1.13</ecNumber>
    </recommendedName>
    <alternativeName>
        <fullName evidence="18">5-methyltetrahydrofolate--homocysteine methyltransferase</fullName>
    </alternativeName>
</protein>
<dbReference type="RefSeq" id="WP_013759573.1">
    <property type="nucleotide sequence ID" value="NC_015500.1"/>
</dbReference>
<dbReference type="GO" id="GO:0005829">
    <property type="term" value="C:cytosol"/>
    <property type="evidence" value="ECO:0007669"/>
    <property type="project" value="TreeGrafter"/>
</dbReference>
<dbReference type="Proteomes" id="UP000006546">
    <property type="component" value="Chromosome"/>
</dbReference>
<feature type="binding site" evidence="19">
    <location>
        <position position="308"/>
    </location>
    <ligand>
        <name>Zn(2+)</name>
        <dbReference type="ChEBI" id="CHEBI:29105"/>
    </ligand>
</feature>
<dbReference type="GO" id="GO:0008705">
    <property type="term" value="F:methionine synthase activity"/>
    <property type="evidence" value="ECO:0007669"/>
    <property type="project" value="UniProtKB-EC"/>
</dbReference>
<evidence type="ECO:0000256" key="2">
    <source>
        <dbReference type="ARBA" id="ARBA00001947"/>
    </source>
</evidence>
<dbReference type="GO" id="GO:0050667">
    <property type="term" value="P:homocysteine metabolic process"/>
    <property type="evidence" value="ECO:0007669"/>
    <property type="project" value="TreeGrafter"/>
</dbReference>
<dbReference type="Gene3D" id="3.20.20.330">
    <property type="entry name" value="Homocysteine-binding-like domain"/>
    <property type="match status" value="1"/>
</dbReference>
<dbReference type="SUPFAM" id="SSF51717">
    <property type="entry name" value="Dihydropteroate synthetase-like"/>
    <property type="match status" value="1"/>
</dbReference>
<evidence type="ECO:0000256" key="13">
    <source>
        <dbReference type="ARBA" id="ARBA00022723"/>
    </source>
</evidence>
<dbReference type="Gene3D" id="1.10.1240.10">
    <property type="entry name" value="Methionine synthase domain"/>
    <property type="match status" value="1"/>
</dbReference>
<dbReference type="InterPro" id="IPR006158">
    <property type="entry name" value="Cobalamin-bd"/>
</dbReference>
<evidence type="ECO:0000259" key="22">
    <source>
        <dbReference type="PROSITE" id="PS51332"/>
    </source>
</evidence>
<evidence type="ECO:0000256" key="16">
    <source>
        <dbReference type="ARBA" id="ARBA00023285"/>
    </source>
</evidence>
<dbReference type="Gene3D" id="3.40.50.280">
    <property type="entry name" value="Cobalamin-binding domain"/>
    <property type="match status" value="1"/>
</dbReference>
<dbReference type="eggNOG" id="COG0646">
    <property type="taxonomic scope" value="Bacteria"/>
</dbReference>
<keyword evidence="13 19" id="KW-0479">Metal-binding</keyword>
<comment type="cofactor">
    <cofactor evidence="3">
        <name>methylcob(III)alamin</name>
        <dbReference type="ChEBI" id="CHEBI:28115"/>
    </cofactor>
</comment>
<dbReference type="InterPro" id="IPR000489">
    <property type="entry name" value="Pterin-binding_dom"/>
</dbReference>
<gene>
    <name evidence="24" type="ordered locus">Trebr_2466</name>
</gene>
<dbReference type="InterPro" id="IPR036589">
    <property type="entry name" value="HCY_dom_sf"/>
</dbReference>
<evidence type="ECO:0000259" key="21">
    <source>
        <dbReference type="PROSITE" id="PS50972"/>
    </source>
</evidence>
<dbReference type="Pfam" id="PF00809">
    <property type="entry name" value="Pterin_bind"/>
    <property type="match status" value="1"/>
</dbReference>
<organism evidence="24 25">
    <name type="scientific">Treponema brennaborense (strain DSM 12168 / CIP 105900 / DD5/3)</name>
    <dbReference type="NCBI Taxonomy" id="906968"/>
    <lineage>
        <taxon>Bacteria</taxon>
        <taxon>Pseudomonadati</taxon>
        <taxon>Spirochaetota</taxon>
        <taxon>Spirochaetia</taxon>
        <taxon>Spirochaetales</taxon>
        <taxon>Treponemataceae</taxon>
        <taxon>Treponema</taxon>
    </lineage>
</organism>
<dbReference type="Pfam" id="PF02310">
    <property type="entry name" value="B12-binding"/>
    <property type="match status" value="1"/>
</dbReference>
<dbReference type="SUPFAM" id="SSF82282">
    <property type="entry name" value="Homocysteine S-methyltransferase"/>
    <property type="match status" value="1"/>
</dbReference>
<dbReference type="InterPro" id="IPR050554">
    <property type="entry name" value="Met_Synthase/Corrinoid"/>
</dbReference>
<accession>F4LNB4</accession>
<evidence type="ECO:0000256" key="7">
    <source>
        <dbReference type="ARBA" id="ARBA00013998"/>
    </source>
</evidence>
<dbReference type="PROSITE" id="PS51332">
    <property type="entry name" value="B12_BINDING"/>
    <property type="match status" value="1"/>
</dbReference>
<evidence type="ECO:0000259" key="23">
    <source>
        <dbReference type="PROSITE" id="PS51337"/>
    </source>
</evidence>
<feature type="domain" description="Hcy-binding" evidence="20">
    <location>
        <begin position="3"/>
        <end position="323"/>
    </location>
</feature>
<evidence type="ECO:0000256" key="11">
    <source>
        <dbReference type="ARBA" id="ARBA00022679"/>
    </source>
</evidence>
<name>F4LNB4_TREBD</name>
<evidence type="ECO:0000256" key="4">
    <source>
        <dbReference type="ARBA" id="ARBA00005178"/>
    </source>
</evidence>
<evidence type="ECO:0000256" key="6">
    <source>
        <dbReference type="ARBA" id="ARBA00012032"/>
    </source>
</evidence>
<keyword evidence="11 19" id="KW-0808">Transferase</keyword>
<keyword evidence="16" id="KW-0170">Cobalt</keyword>
<keyword evidence="8 19" id="KW-0489">Methyltransferase</keyword>
<dbReference type="GO" id="GO:0046653">
    <property type="term" value="P:tetrahydrofolate metabolic process"/>
    <property type="evidence" value="ECO:0007669"/>
    <property type="project" value="TreeGrafter"/>
</dbReference>
<dbReference type="Pfam" id="PF02574">
    <property type="entry name" value="S-methyl_trans"/>
    <property type="match status" value="1"/>
</dbReference>
<dbReference type="AlphaFoldDB" id="F4LNB4"/>
<keyword evidence="25" id="KW-1185">Reference proteome</keyword>
<evidence type="ECO:0000256" key="5">
    <source>
        <dbReference type="ARBA" id="ARBA00010398"/>
    </source>
</evidence>
<evidence type="ECO:0000256" key="17">
    <source>
        <dbReference type="ARBA" id="ARBA00025552"/>
    </source>
</evidence>
<dbReference type="SUPFAM" id="SSF52242">
    <property type="entry name" value="Cobalamin (vitamin B12)-binding domain"/>
    <property type="match status" value="1"/>
</dbReference>
<evidence type="ECO:0000256" key="10">
    <source>
        <dbReference type="ARBA" id="ARBA00022628"/>
    </source>
</evidence>
<dbReference type="EMBL" id="CP002696">
    <property type="protein sequence ID" value="AEE17872.1"/>
    <property type="molecule type" value="Genomic_DNA"/>
</dbReference>
<evidence type="ECO:0000256" key="19">
    <source>
        <dbReference type="PROSITE-ProRule" id="PRU00333"/>
    </source>
</evidence>
<dbReference type="eggNOG" id="COG1410">
    <property type="taxonomic scope" value="Bacteria"/>
</dbReference>
<evidence type="ECO:0000313" key="24">
    <source>
        <dbReference type="EMBL" id="AEE17872.1"/>
    </source>
</evidence>
<comment type="catalytic activity">
    <reaction evidence="1">
        <text>(6S)-5-methyl-5,6,7,8-tetrahydrofolate + L-homocysteine = (6S)-5,6,7,8-tetrahydrofolate + L-methionine</text>
        <dbReference type="Rhea" id="RHEA:11172"/>
        <dbReference type="ChEBI" id="CHEBI:18608"/>
        <dbReference type="ChEBI" id="CHEBI:57453"/>
        <dbReference type="ChEBI" id="CHEBI:57844"/>
        <dbReference type="ChEBI" id="CHEBI:58199"/>
        <dbReference type="EC" id="2.1.1.13"/>
    </reaction>
</comment>
<dbReference type="InterPro" id="IPR003726">
    <property type="entry name" value="HCY_dom"/>
</dbReference>
<comment type="pathway">
    <text evidence="4">Amino-acid biosynthesis; L-methionine biosynthesis via de novo pathway; L-methionine from L-homocysteine (MetH route): step 1/1.</text>
</comment>
<dbReference type="InterPro" id="IPR003759">
    <property type="entry name" value="Cbl-bd_cap"/>
</dbReference>
<dbReference type="InterPro" id="IPR036724">
    <property type="entry name" value="Cobalamin-bd_sf"/>
</dbReference>
<dbReference type="EC" id="2.1.1.13" evidence="6"/>
<dbReference type="Pfam" id="PF02607">
    <property type="entry name" value="B12-binding_2"/>
    <property type="match status" value="1"/>
</dbReference>
<dbReference type="NCBIfam" id="NF005719">
    <property type="entry name" value="PRK07535.1"/>
    <property type="match status" value="1"/>
</dbReference>
<feature type="binding site" evidence="19">
    <location>
        <position position="243"/>
    </location>
    <ligand>
        <name>Zn(2+)</name>
        <dbReference type="ChEBI" id="CHEBI:29105"/>
    </ligand>
</feature>